<keyword evidence="4" id="KW-1185">Reference proteome</keyword>
<dbReference type="GO" id="GO:0051782">
    <property type="term" value="P:negative regulation of cell division"/>
    <property type="evidence" value="ECO:0007669"/>
    <property type="project" value="TreeGrafter"/>
</dbReference>
<dbReference type="PANTHER" id="PTHR43384">
    <property type="entry name" value="SEPTUM SITE-DETERMINING PROTEIN MIND HOMOLOG, CHLOROPLASTIC-RELATED"/>
    <property type="match status" value="1"/>
</dbReference>
<dbReference type="InterPro" id="IPR050625">
    <property type="entry name" value="ParA/MinD_ATPase"/>
</dbReference>
<dbReference type="AlphaFoldDB" id="A0A1E8Q6G7"/>
<sequence length="585" mass="62871">MSTPPDFFASNNDDSRPEQQTAASEERTAEVRLQEGERRRAPSPTTDTGAQSFSVPPPLPAEWSPQSGASGSSPADNHRGSPAPTQAPSEESRRTSQPGAAPQSDRFPSQPTPQAQQQPAPPSPPTPATPPPAPQQPPSSSPQHAAQEPRHQQPPQQQWPHQAPPNPPQGTQPAPQQPNGGWPAPRRQDPTEQTTVLSAGDMAALRQRAGQDPGVGDFFGPPAGADPAAPHQGWPPASPQATPPAPPPLFAAALEGGEPFGNGGFVAGQDSTADFAPNRRLVANRGWRKAVRVMTFGLIKPGPSAKEQHDDEILDRIKGQLKGIYTVAFVNSKGGVGKTTMAVAAGNAIARERGDRVIVVDVDTDLGNLSARFEKNGGPKANIQELAMLQEWDARTYSNVKAFTVQNLDRLEMLASQNDPRSSYRLNSADFEKVMDILRLHYNIIILDCGTSITSSLFPTIAKQVDSLVVVSSNDAPGLNGAMRTLAWLQSHSFGRLIPRTVVALNANSGDTPAVDMKDAEGAFREQIEEVVRVPYDKHLHEGGYIEFLKMGKKARKAVMELAGSIALYYPTRESRQRPEELGSY</sequence>
<reference evidence="3 4" key="1">
    <citation type="submission" date="2016-09" db="EMBL/GenBank/DDBJ databases">
        <title>genome sequence of Mycobacterium sp. 739 SCH.</title>
        <authorList>
            <person name="Greninger A.L."/>
            <person name="Qin X."/>
            <person name="Jerome K."/>
            <person name="Vora S."/>
            <person name="Quinn K."/>
        </authorList>
    </citation>
    <scope>NUCLEOTIDE SEQUENCE [LARGE SCALE GENOMIC DNA]</scope>
    <source>
        <strain evidence="3 4">SCH</strain>
    </source>
</reference>
<dbReference type="Pfam" id="PF13614">
    <property type="entry name" value="AAA_31"/>
    <property type="match status" value="1"/>
</dbReference>
<feature type="compositionally biased region" description="Low complexity" evidence="1">
    <location>
        <begin position="64"/>
        <end position="75"/>
    </location>
</feature>
<evidence type="ECO:0000313" key="4">
    <source>
        <dbReference type="Proteomes" id="UP000178953"/>
    </source>
</evidence>
<feature type="compositionally biased region" description="Low complexity" evidence="1">
    <location>
        <begin position="108"/>
        <end position="118"/>
    </location>
</feature>
<dbReference type="EMBL" id="MCHX01000015">
    <property type="protein sequence ID" value="OFJ54188.1"/>
    <property type="molecule type" value="Genomic_DNA"/>
</dbReference>
<accession>A0A1E8Q6G7</accession>
<dbReference type="InterPro" id="IPR025669">
    <property type="entry name" value="AAA_dom"/>
</dbReference>
<dbReference type="GO" id="GO:0016887">
    <property type="term" value="F:ATP hydrolysis activity"/>
    <property type="evidence" value="ECO:0007669"/>
    <property type="project" value="TreeGrafter"/>
</dbReference>
<feature type="compositionally biased region" description="Basic and acidic residues" evidence="1">
    <location>
        <begin position="24"/>
        <end position="40"/>
    </location>
</feature>
<dbReference type="Proteomes" id="UP000178953">
    <property type="component" value="Unassembled WGS sequence"/>
</dbReference>
<feature type="domain" description="AAA" evidence="2">
    <location>
        <begin position="326"/>
        <end position="485"/>
    </location>
</feature>
<feature type="compositionally biased region" description="Low complexity" evidence="1">
    <location>
        <begin position="171"/>
        <end position="181"/>
    </location>
</feature>
<feature type="compositionally biased region" description="Low complexity" evidence="1">
    <location>
        <begin position="216"/>
        <end position="230"/>
    </location>
</feature>
<evidence type="ECO:0000256" key="1">
    <source>
        <dbReference type="SAM" id="MobiDB-lite"/>
    </source>
</evidence>
<feature type="compositionally biased region" description="Pro residues" evidence="1">
    <location>
        <begin position="119"/>
        <end position="140"/>
    </location>
</feature>
<dbReference type="InterPro" id="IPR027417">
    <property type="entry name" value="P-loop_NTPase"/>
</dbReference>
<evidence type="ECO:0000313" key="3">
    <source>
        <dbReference type="EMBL" id="OFJ54188.1"/>
    </source>
</evidence>
<name>A0A1E8Q6G7_9MYCO</name>
<organism evidence="3 4">
    <name type="scientific">Mycolicibacterium grossiae</name>
    <dbReference type="NCBI Taxonomy" id="1552759"/>
    <lineage>
        <taxon>Bacteria</taxon>
        <taxon>Bacillati</taxon>
        <taxon>Actinomycetota</taxon>
        <taxon>Actinomycetes</taxon>
        <taxon>Mycobacteriales</taxon>
        <taxon>Mycobacteriaceae</taxon>
        <taxon>Mycolicibacterium</taxon>
    </lineage>
</organism>
<feature type="compositionally biased region" description="Polar residues" evidence="1">
    <location>
        <begin position="43"/>
        <end position="54"/>
    </location>
</feature>
<feature type="region of interest" description="Disordered" evidence="1">
    <location>
        <begin position="1"/>
        <end position="243"/>
    </location>
</feature>
<dbReference type="GO" id="GO:0005524">
    <property type="term" value="F:ATP binding"/>
    <property type="evidence" value="ECO:0007669"/>
    <property type="project" value="TreeGrafter"/>
</dbReference>
<dbReference type="Gene3D" id="3.40.50.300">
    <property type="entry name" value="P-loop containing nucleotide triphosphate hydrolases"/>
    <property type="match status" value="1"/>
</dbReference>
<dbReference type="SUPFAM" id="SSF52540">
    <property type="entry name" value="P-loop containing nucleoside triphosphate hydrolases"/>
    <property type="match status" value="1"/>
</dbReference>
<dbReference type="GO" id="GO:0005829">
    <property type="term" value="C:cytosol"/>
    <property type="evidence" value="ECO:0007669"/>
    <property type="project" value="TreeGrafter"/>
</dbReference>
<proteinExistence type="predicted"/>
<evidence type="ECO:0000259" key="2">
    <source>
        <dbReference type="Pfam" id="PF13614"/>
    </source>
</evidence>
<comment type="caution">
    <text evidence="3">The sequence shown here is derived from an EMBL/GenBank/DDBJ whole genome shotgun (WGS) entry which is preliminary data.</text>
</comment>
<gene>
    <name evidence="3" type="ORF">BEL07_08105</name>
</gene>
<protein>
    <recommendedName>
        <fullName evidence="2">AAA domain-containing protein</fullName>
    </recommendedName>
</protein>
<dbReference type="PANTHER" id="PTHR43384:SF14">
    <property type="entry name" value="ESX-1 SECRETION-ASSOCIATED PROTEIN ESPI"/>
    <property type="match status" value="1"/>
</dbReference>
<dbReference type="GO" id="GO:0009898">
    <property type="term" value="C:cytoplasmic side of plasma membrane"/>
    <property type="evidence" value="ECO:0007669"/>
    <property type="project" value="TreeGrafter"/>
</dbReference>